<evidence type="ECO:0000256" key="4">
    <source>
        <dbReference type="ARBA" id="ARBA00022679"/>
    </source>
</evidence>
<dbReference type="Pfam" id="PF00155">
    <property type="entry name" value="Aminotran_1_2"/>
    <property type="match status" value="1"/>
</dbReference>
<dbReference type="PROSITE" id="PS00105">
    <property type="entry name" value="AA_TRANSFER_CLASS_1"/>
    <property type="match status" value="1"/>
</dbReference>
<sequence length="405" mass="43922">MSAVAEQTQLLADRINALEESSTLAMTKKARELAAEGHKVISLSVGEPDFKTPAHICEAAKKAIDDGFHGYSPVAGYPDLRKAIADKLKRDNNIDWKPENIVVSTGAKHSLANVIQVLVNPGDEVLIFAPYWVSYSEMVKLAEGKSVIVDGTFENDFKVTPEQLEAAITPRTKIVMYASPNNPTGSVYSEAELRALAAVIEKHENIYVLADEIYEYINFTDEGHFSMGSIPALKDRVITVNGVAKGFAMTGWRIGFIGAAKWIAEGVEKLQGQVTSGTNSIAQKAAVAAFNGTLEPTREMAEAYARRRDLVVGLLKEIPGFKVNVPQGAFYAFPDVSYYFGKSDGKNLIKDSDDFSLWLLNNSYVSTVAGSGFGAPNCIRISTAASDEALTEAVQRIKEAVATLK</sequence>
<dbReference type="PANTHER" id="PTHR46383">
    <property type="entry name" value="ASPARTATE AMINOTRANSFERASE"/>
    <property type="match status" value="1"/>
</dbReference>
<evidence type="ECO:0000256" key="2">
    <source>
        <dbReference type="ARBA" id="ARBA00007441"/>
    </source>
</evidence>
<dbReference type="GO" id="GO:0008483">
    <property type="term" value="F:transaminase activity"/>
    <property type="evidence" value="ECO:0007669"/>
    <property type="project" value="UniProtKB-KW"/>
</dbReference>
<gene>
    <name evidence="8" type="ORF">GBK04_16415</name>
</gene>
<dbReference type="EMBL" id="WHLY01000002">
    <property type="protein sequence ID" value="MPR34892.1"/>
    <property type="molecule type" value="Genomic_DNA"/>
</dbReference>
<dbReference type="InterPro" id="IPR050596">
    <property type="entry name" value="AspAT/PAT-like"/>
</dbReference>
<evidence type="ECO:0000256" key="5">
    <source>
        <dbReference type="ARBA" id="ARBA00022898"/>
    </source>
</evidence>
<comment type="caution">
    <text evidence="8">The sequence shown here is derived from an EMBL/GenBank/DDBJ whole genome shotgun (WGS) entry which is preliminary data.</text>
</comment>
<dbReference type="Gene3D" id="3.40.640.10">
    <property type="entry name" value="Type I PLP-dependent aspartate aminotransferase-like (Major domain)"/>
    <property type="match status" value="1"/>
</dbReference>
<dbReference type="InterPro" id="IPR015421">
    <property type="entry name" value="PyrdxlP-dep_Trfase_major"/>
</dbReference>
<evidence type="ECO:0000313" key="8">
    <source>
        <dbReference type="EMBL" id="MPR34892.1"/>
    </source>
</evidence>
<dbReference type="InterPro" id="IPR004838">
    <property type="entry name" value="NHTrfase_class1_PyrdxlP-BS"/>
</dbReference>
<dbReference type="FunFam" id="3.40.640.10:FF:000033">
    <property type="entry name" value="Aspartate aminotransferase"/>
    <property type="match status" value="1"/>
</dbReference>
<dbReference type="Proteomes" id="UP000479293">
    <property type="component" value="Unassembled WGS sequence"/>
</dbReference>
<proteinExistence type="inferred from homology"/>
<evidence type="ECO:0000259" key="7">
    <source>
        <dbReference type="Pfam" id="PF00155"/>
    </source>
</evidence>
<evidence type="ECO:0000256" key="3">
    <source>
        <dbReference type="ARBA" id="ARBA00022576"/>
    </source>
</evidence>
<dbReference type="RefSeq" id="WP_152761486.1">
    <property type="nucleotide sequence ID" value="NZ_WHLY01000002.1"/>
</dbReference>
<dbReference type="GO" id="GO:0030170">
    <property type="term" value="F:pyridoxal phosphate binding"/>
    <property type="evidence" value="ECO:0007669"/>
    <property type="project" value="InterPro"/>
</dbReference>
<keyword evidence="5" id="KW-0663">Pyridoxal phosphate</keyword>
<feature type="domain" description="Aminotransferase class I/classII large" evidence="7">
    <location>
        <begin position="39"/>
        <end position="397"/>
    </location>
</feature>
<comment type="cofactor">
    <cofactor evidence="1 6">
        <name>pyridoxal 5'-phosphate</name>
        <dbReference type="ChEBI" id="CHEBI:597326"/>
    </cofactor>
</comment>
<reference evidence="8 9" key="1">
    <citation type="submission" date="2019-10" db="EMBL/GenBank/DDBJ databases">
        <title>Draft Genome Sequence of Cytophagaceae sp. SJW1-29.</title>
        <authorList>
            <person name="Choi A."/>
        </authorList>
    </citation>
    <scope>NUCLEOTIDE SEQUENCE [LARGE SCALE GENOMIC DNA]</scope>
    <source>
        <strain evidence="8 9">SJW1-29</strain>
    </source>
</reference>
<comment type="similarity">
    <text evidence="2 6">Belongs to the class-I pyridoxal-phosphate-dependent aminotransferase family.</text>
</comment>
<dbReference type="SUPFAM" id="SSF53383">
    <property type="entry name" value="PLP-dependent transferases"/>
    <property type="match status" value="1"/>
</dbReference>
<keyword evidence="3 6" id="KW-0032">Aminotransferase</keyword>
<evidence type="ECO:0000256" key="1">
    <source>
        <dbReference type="ARBA" id="ARBA00001933"/>
    </source>
</evidence>
<dbReference type="AlphaFoldDB" id="A0A7C9FSA9"/>
<keyword evidence="4 6" id="KW-0808">Transferase</keyword>
<accession>A0A7C9FSA9</accession>
<dbReference type="GO" id="GO:0006520">
    <property type="term" value="P:amino acid metabolic process"/>
    <property type="evidence" value="ECO:0007669"/>
    <property type="project" value="InterPro"/>
</dbReference>
<protein>
    <recommendedName>
        <fullName evidence="6">Aminotransferase</fullName>
        <ecNumber evidence="6">2.6.1.-</ecNumber>
    </recommendedName>
</protein>
<dbReference type="Gene3D" id="3.90.1150.10">
    <property type="entry name" value="Aspartate Aminotransferase, domain 1"/>
    <property type="match status" value="1"/>
</dbReference>
<evidence type="ECO:0000313" key="9">
    <source>
        <dbReference type="Proteomes" id="UP000479293"/>
    </source>
</evidence>
<evidence type="ECO:0000256" key="6">
    <source>
        <dbReference type="RuleBase" id="RU000481"/>
    </source>
</evidence>
<keyword evidence="9" id="KW-1185">Reference proteome</keyword>
<dbReference type="CDD" id="cd00609">
    <property type="entry name" value="AAT_like"/>
    <property type="match status" value="1"/>
</dbReference>
<dbReference type="InterPro" id="IPR004839">
    <property type="entry name" value="Aminotransferase_I/II_large"/>
</dbReference>
<dbReference type="InterPro" id="IPR015424">
    <property type="entry name" value="PyrdxlP-dep_Trfase"/>
</dbReference>
<dbReference type="InterPro" id="IPR015422">
    <property type="entry name" value="PyrdxlP-dep_Trfase_small"/>
</dbReference>
<dbReference type="EC" id="2.6.1.-" evidence="6"/>
<organism evidence="8 9">
    <name type="scientific">Salmonirosea aquatica</name>
    <dbReference type="NCBI Taxonomy" id="2654236"/>
    <lineage>
        <taxon>Bacteria</taxon>
        <taxon>Pseudomonadati</taxon>
        <taxon>Bacteroidota</taxon>
        <taxon>Cytophagia</taxon>
        <taxon>Cytophagales</taxon>
        <taxon>Spirosomataceae</taxon>
        <taxon>Salmonirosea</taxon>
    </lineage>
</organism>
<dbReference type="PANTHER" id="PTHR46383:SF1">
    <property type="entry name" value="ASPARTATE AMINOTRANSFERASE"/>
    <property type="match status" value="1"/>
</dbReference>
<name>A0A7C9FSA9_9BACT</name>